<dbReference type="AlphaFoldDB" id="A0AAV1E640"/>
<feature type="region of interest" description="Disordered" evidence="1">
    <location>
        <begin position="23"/>
        <end position="105"/>
    </location>
</feature>
<evidence type="ECO:0000313" key="3">
    <source>
        <dbReference type="Proteomes" id="UP001161247"/>
    </source>
</evidence>
<organism evidence="2 3">
    <name type="scientific">Oldenlandia corymbosa var. corymbosa</name>
    <dbReference type="NCBI Taxonomy" id="529605"/>
    <lineage>
        <taxon>Eukaryota</taxon>
        <taxon>Viridiplantae</taxon>
        <taxon>Streptophyta</taxon>
        <taxon>Embryophyta</taxon>
        <taxon>Tracheophyta</taxon>
        <taxon>Spermatophyta</taxon>
        <taxon>Magnoliopsida</taxon>
        <taxon>eudicotyledons</taxon>
        <taxon>Gunneridae</taxon>
        <taxon>Pentapetalae</taxon>
        <taxon>asterids</taxon>
        <taxon>lamiids</taxon>
        <taxon>Gentianales</taxon>
        <taxon>Rubiaceae</taxon>
        <taxon>Rubioideae</taxon>
        <taxon>Spermacoceae</taxon>
        <taxon>Hedyotis-Oldenlandia complex</taxon>
        <taxon>Oldenlandia</taxon>
    </lineage>
</organism>
<sequence length="202" mass="22094">MAVDRWMELYTVEVEVVGKDCEAAGKPGAKANEGDYFDNDANVSQTEDVNNGSPEGDDGSDLDDDADISDDDESDDDNEEWSDKDSEYDSEFDDQDYEENVDEKKVTCGVEDGNIEAAATVAQGIGKKKLAGSSSRNQQEGSNKIPEICRSMGEFTDTGVGDLNESEDECIGGRLRDMNITVPDSDDDLNHSMNMMKKVMNL</sequence>
<feature type="compositionally biased region" description="Acidic residues" evidence="1">
    <location>
        <begin position="88"/>
        <end position="101"/>
    </location>
</feature>
<feature type="compositionally biased region" description="Polar residues" evidence="1">
    <location>
        <begin position="41"/>
        <end position="51"/>
    </location>
</feature>
<evidence type="ECO:0000256" key="1">
    <source>
        <dbReference type="SAM" id="MobiDB-lite"/>
    </source>
</evidence>
<evidence type="ECO:0000313" key="2">
    <source>
        <dbReference type="EMBL" id="CAI9115587.1"/>
    </source>
</evidence>
<dbReference type="Proteomes" id="UP001161247">
    <property type="component" value="Chromosome 8"/>
</dbReference>
<keyword evidence="3" id="KW-1185">Reference proteome</keyword>
<name>A0AAV1E640_OLDCO</name>
<accession>A0AAV1E640</accession>
<gene>
    <name evidence="2" type="ORF">OLC1_LOCUS22085</name>
</gene>
<feature type="compositionally biased region" description="Acidic residues" evidence="1">
    <location>
        <begin position="55"/>
        <end position="80"/>
    </location>
</feature>
<dbReference type="EMBL" id="OX459125">
    <property type="protein sequence ID" value="CAI9115587.1"/>
    <property type="molecule type" value="Genomic_DNA"/>
</dbReference>
<feature type="compositionally biased region" description="Polar residues" evidence="1">
    <location>
        <begin position="132"/>
        <end position="142"/>
    </location>
</feature>
<protein>
    <submittedName>
        <fullName evidence="2">OLC1v1016522C1</fullName>
    </submittedName>
</protein>
<reference evidence="2" key="1">
    <citation type="submission" date="2023-03" db="EMBL/GenBank/DDBJ databases">
        <authorList>
            <person name="Julca I."/>
        </authorList>
    </citation>
    <scope>NUCLEOTIDE SEQUENCE</scope>
</reference>
<proteinExistence type="predicted"/>
<feature type="region of interest" description="Disordered" evidence="1">
    <location>
        <begin position="128"/>
        <end position="147"/>
    </location>
</feature>